<accession>A0A560BSS5</accession>
<dbReference type="InterPro" id="IPR021333">
    <property type="entry name" value="DUF2946"/>
</dbReference>
<sequence length="145" mass="14750">MRVSLGSIGRRLGRAAVMAGGMALLLQLLGWAFLVPVVNAATGETVMICTPQGMASITLPDGPPPQSLLPAQIPAQIPDGKPTLSMGEDCPVCGLVAVLTAPPPPLTVVLPVSVVAHSSIGLPGQHIAAGWFLSRLKARAPPALV</sequence>
<evidence type="ECO:0000313" key="2">
    <source>
        <dbReference type="Proteomes" id="UP000318529"/>
    </source>
</evidence>
<dbReference type="Pfam" id="PF11162">
    <property type="entry name" value="DUF2946"/>
    <property type="match status" value="1"/>
</dbReference>
<proteinExistence type="predicted"/>
<protein>
    <submittedName>
        <fullName evidence="1">DUF2946 family protein</fullName>
    </submittedName>
</protein>
<comment type="caution">
    <text evidence="1">The sequence shown here is derived from an EMBL/GenBank/DDBJ whole genome shotgun (WGS) entry which is preliminary data.</text>
</comment>
<reference evidence="1 2" key="1">
    <citation type="submission" date="2019-06" db="EMBL/GenBank/DDBJ databases">
        <title>Genomic Encyclopedia of Type Strains, Phase IV (KMG-V): Genome sequencing to study the core and pangenomes of soil and plant-associated prokaryotes.</title>
        <authorList>
            <person name="Whitman W."/>
        </authorList>
    </citation>
    <scope>NUCLEOTIDE SEQUENCE [LARGE SCALE GENOMIC DNA]</scope>
    <source>
        <strain evidence="1 2">BR 11650</strain>
    </source>
</reference>
<name>A0A560BSS5_AZOBR</name>
<gene>
    <name evidence="1" type="ORF">FBZ83_12214</name>
</gene>
<dbReference type="EMBL" id="VITH01000022">
    <property type="protein sequence ID" value="TWA75662.1"/>
    <property type="molecule type" value="Genomic_DNA"/>
</dbReference>
<dbReference type="AlphaFoldDB" id="A0A560BSS5"/>
<organism evidence="1 2">
    <name type="scientific">Azospirillum brasilense</name>
    <dbReference type="NCBI Taxonomy" id="192"/>
    <lineage>
        <taxon>Bacteria</taxon>
        <taxon>Pseudomonadati</taxon>
        <taxon>Pseudomonadota</taxon>
        <taxon>Alphaproteobacteria</taxon>
        <taxon>Rhodospirillales</taxon>
        <taxon>Azospirillaceae</taxon>
        <taxon>Azospirillum</taxon>
    </lineage>
</organism>
<evidence type="ECO:0000313" key="1">
    <source>
        <dbReference type="EMBL" id="TWA75662.1"/>
    </source>
</evidence>
<dbReference type="Proteomes" id="UP000318529">
    <property type="component" value="Unassembled WGS sequence"/>
</dbReference>